<name>A0A8E6EV68_9BACT</name>
<evidence type="ECO:0000313" key="2">
    <source>
        <dbReference type="EMBL" id="QVL32335.1"/>
    </source>
</evidence>
<proteinExistence type="predicted"/>
<feature type="region of interest" description="Disordered" evidence="1">
    <location>
        <begin position="513"/>
        <end position="532"/>
    </location>
</feature>
<sequence length="532" mass="59048">MITTIANDSPPELTLEEMRAERQRLLQEKRLRQERINVRKLRLQESFALDYGLSDLVQELGSLTTDRMNVLSGGRYTRRSDGRSYPLIQDERQLGLYRDASRIMCQSNEFAGGLVEGVCAYVVGVGFSYNVKPQPDCSDVPKELVERCKGWIQEFQTMNQWFGEEMPGLEEESCNRLDEDGEFFHALYHEMDGTTYVRTVEPEYVTAGGRTSDEETSWTFGIQSPKHDPQQVLSYNVQWGDSVEDEEQIDKGRMIHCRINSRRTLKRGLTPFSFNTYTLFYQAAVLADALVDTAGQQAKIVSVKQFANSGPSGITAFGAKQNKTGSDGQPVASKLQKGRNEVLGAGQTYLAGPIAANGSTHLAILTSTLRSAGRKWNAPDWLVSGDPAANTYASSLTAESPFVLWVKRRQALLSSCFKQIVWRALLWAARCKQIFAAGRIWTAEELMALIVIEVNAPSPIARDALQAAQANQTAIAAGWKSQRMAAEEEGIDYDQVVRDQIQHEQDMMGTRLDLKLPDDPPGNPAGGGNASA</sequence>
<dbReference type="Proteomes" id="UP000676194">
    <property type="component" value="Chromosome"/>
</dbReference>
<gene>
    <name evidence="2" type="ORF">KIH39_26470</name>
</gene>
<organism evidence="2 3">
    <name type="scientific">Telmatocola sphagniphila</name>
    <dbReference type="NCBI Taxonomy" id="1123043"/>
    <lineage>
        <taxon>Bacteria</taxon>
        <taxon>Pseudomonadati</taxon>
        <taxon>Planctomycetota</taxon>
        <taxon>Planctomycetia</taxon>
        <taxon>Gemmatales</taxon>
        <taxon>Gemmataceae</taxon>
    </lineage>
</organism>
<keyword evidence="3" id="KW-1185">Reference proteome</keyword>
<protein>
    <recommendedName>
        <fullName evidence="4">Phage portal protein</fullName>
    </recommendedName>
</protein>
<dbReference type="EMBL" id="CP074694">
    <property type="protein sequence ID" value="QVL32335.1"/>
    <property type="molecule type" value="Genomic_DNA"/>
</dbReference>
<dbReference type="AlphaFoldDB" id="A0A8E6EV68"/>
<reference evidence="2" key="1">
    <citation type="submission" date="2021-05" db="EMBL/GenBank/DDBJ databases">
        <title>Complete genome sequence of the cellulolytic planctomycete Telmatocola sphagniphila SP2T and characterization of the first cellulase from planctomycetes.</title>
        <authorList>
            <person name="Rakitin A.L."/>
            <person name="Beletsky A.V."/>
            <person name="Naumoff D.G."/>
            <person name="Kulichevskaya I.S."/>
            <person name="Mardanov A.V."/>
            <person name="Ravin N.V."/>
            <person name="Dedysh S.N."/>
        </authorList>
    </citation>
    <scope>NUCLEOTIDE SEQUENCE</scope>
    <source>
        <strain evidence="2">SP2T</strain>
    </source>
</reference>
<dbReference type="RefSeq" id="WP_213497193.1">
    <property type="nucleotide sequence ID" value="NZ_CP074694.1"/>
</dbReference>
<dbReference type="KEGG" id="tsph:KIH39_26470"/>
<evidence type="ECO:0000256" key="1">
    <source>
        <dbReference type="SAM" id="MobiDB-lite"/>
    </source>
</evidence>
<accession>A0A8E6EV68</accession>
<evidence type="ECO:0008006" key="4">
    <source>
        <dbReference type="Google" id="ProtNLM"/>
    </source>
</evidence>
<evidence type="ECO:0000313" key="3">
    <source>
        <dbReference type="Proteomes" id="UP000676194"/>
    </source>
</evidence>